<accession>A0A1H3AFF7</accession>
<evidence type="ECO:0000313" key="3">
    <source>
        <dbReference type="Proteomes" id="UP000183076"/>
    </source>
</evidence>
<evidence type="ECO:0000259" key="1">
    <source>
        <dbReference type="Pfam" id="PF01636"/>
    </source>
</evidence>
<organism evidence="2 3">
    <name type="scientific">Sulfitobacter pontiacus</name>
    <dbReference type="NCBI Taxonomy" id="60137"/>
    <lineage>
        <taxon>Bacteria</taxon>
        <taxon>Pseudomonadati</taxon>
        <taxon>Pseudomonadota</taxon>
        <taxon>Alphaproteobacteria</taxon>
        <taxon>Rhodobacterales</taxon>
        <taxon>Roseobacteraceae</taxon>
        <taxon>Sulfitobacter</taxon>
    </lineage>
</organism>
<dbReference type="AlphaFoldDB" id="A0A1H3AFF7"/>
<feature type="domain" description="Aminoglycoside phosphotransferase" evidence="1">
    <location>
        <begin position="25"/>
        <end position="244"/>
    </location>
</feature>
<evidence type="ECO:0000313" key="2">
    <source>
        <dbReference type="EMBL" id="SDX28442.1"/>
    </source>
</evidence>
<name>A0A1H3AFF7_9RHOB</name>
<dbReference type="Pfam" id="PF01636">
    <property type="entry name" value="APH"/>
    <property type="match status" value="1"/>
</dbReference>
<dbReference type="Proteomes" id="UP000183076">
    <property type="component" value="Unassembled WGS sequence"/>
</dbReference>
<dbReference type="STRING" id="60137.SAMN04488041_105328"/>
<protein>
    <recommendedName>
        <fullName evidence="1">Aminoglycoside phosphotransferase domain-containing protein</fullName>
    </recommendedName>
</protein>
<proteinExistence type="predicted"/>
<sequence>MNDRMTAMDRFLADAGWAQARRDLLAGDASNRRYDRLTRDDGRTAVLMDAPADKGEDVRPFVRIADWLRAQGASAPEVYAQDASNGFLLIEDLGDDLFARLMVQSPAMTRQLYTAATDCLLDLHKAPPPDLPLCDADWLTEAAQMVFDWYAPDSGAAAEFNALFTPLARALDNSPRVIILRDYHAENLLWRPERTGSARVGLLDFQDALQGHPAYDLVSILQDARRDVTPQIEAAMIARYIRQSGQDDAAFRSAYALLGLQRNLRILGIFARLCLRDGKAHYVDFIPRVWGYVQRNLDDPALAPLADVLRPSLPAPTPEFLKDLKARCATPQMP</sequence>
<dbReference type="RefSeq" id="WP_425288327.1">
    <property type="nucleotide sequence ID" value="NZ_CP160849.1"/>
</dbReference>
<dbReference type="Gene3D" id="3.90.1200.10">
    <property type="match status" value="1"/>
</dbReference>
<dbReference type="GeneID" id="94020514"/>
<dbReference type="EMBL" id="FNNB01000005">
    <property type="protein sequence ID" value="SDX28442.1"/>
    <property type="molecule type" value="Genomic_DNA"/>
</dbReference>
<reference evidence="3" key="1">
    <citation type="submission" date="2016-10" db="EMBL/GenBank/DDBJ databases">
        <authorList>
            <person name="Varghese N."/>
            <person name="Submissions S."/>
        </authorList>
    </citation>
    <scope>NUCLEOTIDE SEQUENCE [LARGE SCALE GENOMIC DNA]</scope>
    <source>
        <strain evidence="3">DSM 10014</strain>
    </source>
</reference>
<dbReference type="InterPro" id="IPR011009">
    <property type="entry name" value="Kinase-like_dom_sf"/>
</dbReference>
<dbReference type="InterPro" id="IPR002575">
    <property type="entry name" value="Aminoglycoside_PTrfase"/>
</dbReference>
<dbReference type="Gene3D" id="3.30.200.20">
    <property type="entry name" value="Phosphorylase Kinase, domain 1"/>
    <property type="match status" value="1"/>
</dbReference>
<gene>
    <name evidence="2" type="ORF">SAMN04488041_105328</name>
</gene>
<dbReference type="SUPFAM" id="SSF56112">
    <property type="entry name" value="Protein kinase-like (PK-like)"/>
    <property type="match status" value="1"/>
</dbReference>